<name>A0ABN1JI71_9BURK</name>
<comment type="caution">
    <text evidence="1">The sequence shown here is derived from an EMBL/GenBank/DDBJ whole genome shotgun (WGS) entry which is preliminary data.</text>
</comment>
<evidence type="ECO:0000313" key="2">
    <source>
        <dbReference type="Proteomes" id="UP001500279"/>
    </source>
</evidence>
<evidence type="ECO:0000313" key="1">
    <source>
        <dbReference type="EMBL" id="GAA0740183.1"/>
    </source>
</evidence>
<sequence length="45" mass="4391">MGASTPVLPAGPVGVAQAATRAAVASKLQEVRRRMGEAGVEAGGD</sequence>
<proteinExistence type="predicted"/>
<dbReference type="EMBL" id="BAAAEW010000002">
    <property type="protein sequence ID" value="GAA0740183.1"/>
    <property type="molecule type" value="Genomic_DNA"/>
</dbReference>
<accession>A0ABN1JI71</accession>
<dbReference type="Proteomes" id="UP001500279">
    <property type="component" value="Unassembled WGS sequence"/>
</dbReference>
<gene>
    <name evidence="1" type="ORF">GCM10009107_01570</name>
</gene>
<keyword evidence="2" id="KW-1185">Reference proteome</keyword>
<protein>
    <submittedName>
        <fullName evidence="1">Uncharacterized protein</fullName>
    </submittedName>
</protein>
<organism evidence="1 2">
    <name type="scientific">Ideonella azotifigens</name>
    <dbReference type="NCBI Taxonomy" id="513160"/>
    <lineage>
        <taxon>Bacteria</taxon>
        <taxon>Pseudomonadati</taxon>
        <taxon>Pseudomonadota</taxon>
        <taxon>Betaproteobacteria</taxon>
        <taxon>Burkholderiales</taxon>
        <taxon>Sphaerotilaceae</taxon>
        <taxon>Ideonella</taxon>
    </lineage>
</organism>
<reference evidence="1 2" key="1">
    <citation type="journal article" date="2019" name="Int. J. Syst. Evol. Microbiol.">
        <title>The Global Catalogue of Microorganisms (GCM) 10K type strain sequencing project: providing services to taxonomists for standard genome sequencing and annotation.</title>
        <authorList>
            <consortium name="The Broad Institute Genomics Platform"/>
            <consortium name="The Broad Institute Genome Sequencing Center for Infectious Disease"/>
            <person name="Wu L."/>
            <person name="Ma J."/>
        </authorList>
    </citation>
    <scope>NUCLEOTIDE SEQUENCE [LARGE SCALE GENOMIC DNA]</scope>
    <source>
        <strain evidence="1 2">JCM 15503</strain>
    </source>
</reference>